<organism evidence="2 3">
    <name type="scientific">Carnegiea gigantea</name>
    <dbReference type="NCBI Taxonomy" id="171969"/>
    <lineage>
        <taxon>Eukaryota</taxon>
        <taxon>Viridiplantae</taxon>
        <taxon>Streptophyta</taxon>
        <taxon>Embryophyta</taxon>
        <taxon>Tracheophyta</taxon>
        <taxon>Spermatophyta</taxon>
        <taxon>Magnoliopsida</taxon>
        <taxon>eudicotyledons</taxon>
        <taxon>Gunneridae</taxon>
        <taxon>Pentapetalae</taxon>
        <taxon>Caryophyllales</taxon>
        <taxon>Cactineae</taxon>
        <taxon>Cactaceae</taxon>
        <taxon>Cactoideae</taxon>
        <taxon>Echinocereeae</taxon>
        <taxon>Carnegiea</taxon>
    </lineage>
</organism>
<gene>
    <name evidence="2" type="ORF">Cgig2_018051</name>
</gene>
<sequence>MAQNPYKNHKQKPSNPIVIPHSRSISTIPAHQNISFMPKFLLKLLQKKKHGHKRSISIVKADSSHKDLGVGKGGSVDQISMIDKHVHGNNRNNYLLQLLPVPKRVSSIMSNLTKNTHKSRDYRSNDHKTAKTIKSGSSSSSVSSLCVKGKSGKNQLLCRSSDPDELCDSGVGVGHSVNVVNRGKISRAKSGKMKAIRGKKEGLKMKGFIKIKRKGKEEPRFELCKKKILMGEKCRPLNGCLHYDKNGILLKCIALYKTCAAVFLNRYIVTPKDEVQAYFTT</sequence>
<protein>
    <submittedName>
        <fullName evidence="2">Uncharacterized protein</fullName>
    </submittedName>
</protein>
<evidence type="ECO:0000313" key="3">
    <source>
        <dbReference type="Proteomes" id="UP001153076"/>
    </source>
</evidence>
<accession>A0A9Q1GUX9</accession>
<feature type="compositionally biased region" description="Basic and acidic residues" evidence="1">
    <location>
        <begin position="118"/>
        <end position="129"/>
    </location>
</feature>
<dbReference type="Proteomes" id="UP001153076">
    <property type="component" value="Unassembled WGS sequence"/>
</dbReference>
<feature type="region of interest" description="Disordered" evidence="1">
    <location>
        <begin position="115"/>
        <end position="139"/>
    </location>
</feature>
<dbReference type="OrthoDB" id="674685at2759"/>
<proteinExistence type="predicted"/>
<comment type="caution">
    <text evidence="2">The sequence shown here is derived from an EMBL/GenBank/DDBJ whole genome shotgun (WGS) entry which is preliminary data.</text>
</comment>
<keyword evidence="3" id="KW-1185">Reference proteome</keyword>
<evidence type="ECO:0000256" key="1">
    <source>
        <dbReference type="SAM" id="MobiDB-lite"/>
    </source>
</evidence>
<evidence type="ECO:0000313" key="2">
    <source>
        <dbReference type="EMBL" id="KAJ8426583.1"/>
    </source>
</evidence>
<dbReference type="EMBL" id="JAKOGI010001265">
    <property type="protein sequence ID" value="KAJ8426583.1"/>
    <property type="molecule type" value="Genomic_DNA"/>
</dbReference>
<name>A0A9Q1GUX9_9CARY</name>
<reference evidence="2" key="1">
    <citation type="submission" date="2022-04" db="EMBL/GenBank/DDBJ databases">
        <title>Carnegiea gigantea Genome sequencing and assembly v2.</title>
        <authorList>
            <person name="Copetti D."/>
            <person name="Sanderson M.J."/>
            <person name="Burquez A."/>
            <person name="Wojciechowski M.F."/>
        </authorList>
    </citation>
    <scope>NUCLEOTIDE SEQUENCE</scope>
    <source>
        <strain evidence="2">SGP5-SGP5p</strain>
        <tissue evidence="2">Aerial part</tissue>
    </source>
</reference>
<dbReference type="AlphaFoldDB" id="A0A9Q1GUX9"/>